<feature type="region of interest" description="Disordered" evidence="1">
    <location>
        <begin position="59"/>
        <end position="78"/>
    </location>
</feature>
<dbReference type="EMBL" id="JBHSOF010000026">
    <property type="protein sequence ID" value="MFC5665350.1"/>
    <property type="molecule type" value="Genomic_DNA"/>
</dbReference>
<reference evidence="3" key="1">
    <citation type="journal article" date="2019" name="Int. J. Syst. Evol. Microbiol.">
        <title>The Global Catalogue of Microorganisms (GCM) 10K type strain sequencing project: providing services to taxonomists for standard genome sequencing and annotation.</title>
        <authorList>
            <consortium name="The Broad Institute Genomics Platform"/>
            <consortium name="The Broad Institute Genome Sequencing Center for Infectious Disease"/>
            <person name="Wu L."/>
            <person name="Ma J."/>
        </authorList>
    </citation>
    <scope>NUCLEOTIDE SEQUENCE [LARGE SCALE GENOMIC DNA]</scope>
    <source>
        <strain evidence="3">CGMCC 4.1437</strain>
    </source>
</reference>
<evidence type="ECO:0000256" key="1">
    <source>
        <dbReference type="SAM" id="MobiDB-lite"/>
    </source>
</evidence>
<sequence>MWPIPQPDLDARSVYATCVSKTRPAKVKARLELLEDAVAAAADEYEKAAATGSLHALKHLKDQPDGNDPAKGDNKKLTGCYTSRMARKGSAGREIYDQLIKSARRGRCPLCGHGFADTIDHQLPKIAYPLLAVTPANLVPACLPCNKAKGEAIPAVAEQQTLHPYFDDVSGQVWLAARLTPPPEPGVIFFVAPHPDWSATLTARVQRHFATYKLARLYAAQVGTELAALSDYLRGKPYRAAIDEIHDRAASYGNRNSWQAALYRALAANPWFIKSGCLNEWDD</sequence>
<name>A0ABW0X9X9_9ACTN</name>
<comment type="caution">
    <text evidence="2">The sequence shown here is derived from an EMBL/GenBank/DDBJ whole genome shotgun (WGS) entry which is preliminary data.</text>
</comment>
<keyword evidence="3" id="KW-1185">Reference proteome</keyword>
<proteinExistence type="predicted"/>
<keyword evidence="2" id="KW-0540">Nuclease</keyword>
<keyword evidence="2" id="KW-0255">Endonuclease</keyword>
<protein>
    <submittedName>
        <fullName evidence="2">HNH endonuclease</fullName>
    </submittedName>
</protein>
<dbReference type="GO" id="GO:0004519">
    <property type="term" value="F:endonuclease activity"/>
    <property type="evidence" value="ECO:0007669"/>
    <property type="project" value="UniProtKB-KW"/>
</dbReference>
<accession>A0ABW0X9X9</accession>
<dbReference type="Proteomes" id="UP001595975">
    <property type="component" value="Unassembled WGS sequence"/>
</dbReference>
<dbReference type="CDD" id="cd00085">
    <property type="entry name" value="HNHc"/>
    <property type="match status" value="1"/>
</dbReference>
<evidence type="ECO:0000313" key="2">
    <source>
        <dbReference type="EMBL" id="MFC5665350.1"/>
    </source>
</evidence>
<evidence type="ECO:0000313" key="3">
    <source>
        <dbReference type="Proteomes" id="UP001595975"/>
    </source>
</evidence>
<gene>
    <name evidence="2" type="ORF">ACFP3U_20505</name>
</gene>
<dbReference type="Gene3D" id="1.10.30.50">
    <property type="match status" value="1"/>
</dbReference>
<dbReference type="RefSeq" id="WP_380227039.1">
    <property type="nucleotide sequence ID" value="NZ_JBHSOF010000026.1"/>
</dbReference>
<dbReference type="InterPro" id="IPR003615">
    <property type="entry name" value="HNH_nuc"/>
</dbReference>
<keyword evidence="2" id="KW-0378">Hydrolase</keyword>
<feature type="compositionally biased region" description="Basic and acidic residues" evidence="1">
    <location>
        <begin position="59"/>
        <end position="76"/>
    </location>
</feature>
<organism evidence="2 3">
    <name type="scientific">Kitasatospora misakiensis</name>
    <dbReference type="NCBI Taxonomy" id="67330"/>
    <lineage>
        <taxon>Bacteria</taxon>
        <taxon>Bacillati</taxon>
        <taxon>Actinomycetota</taxon>
        <taxon>Actinomycetes</taxon>
        <taxon>Kitasatosporales</taxon>
        <taxon>Streptomycetaceae</taxon>
        <taxon>Kitasatospora</taxon>
    </lineage>
</organism>